<organism evidence="1 2">
    <name type="scientific">Euplotes crassus</name>
    <dbReference type="NCBI Taxonomy" id="5936"/>
    <lineage>
        <taxon>Eukaryota</taxon>
        <taxon>Sar</taxon>
        <taxon>Alveolata</taxon>
        <taxon>Ciliophora</taxon>
        <taxon>Intramacronucleata</taxon>
        <taxon>Spirotrichea</taxon>
        <taxon>Hypotrichia</taxon>
        <taxon>Euplotida</taxon>
        <taxon>Euplotidae</taxon>
        <taxon>Moneuplotes</taxon>
    </lineage>
</organism>
<proteinExistence type="predicted"/>
<dbReference type="Proteomes" id="UP001295684">
    <property type="component" value="Unassembled WGS sequence"/>
</dbReference>
<protein>
    <submittedName>
        <fullName evidence="1">Uncharacterized protein</fullName>
    </submittedName>
</protein>
<keyword evidence="2" id="KW-1185">Reference proteome</keyword>
<sequence length="268" mass="31398">MEKVVAREKQVLEREEILSENWRTGKPSTWSKCWKFTGREAYFERLSIRKLILMYLPPEMRWEKWVKKYSRVEFQSGIDHYSYTFMNNPPNPRVQILQISNSVYDTLPLSPLVPARMKNFCNRKTSCNLLNFKISERILIKTFFALHSSTQITFEKCTLQPITKFPKTQCRIFHVKLVFLSNTSPSGADFSAESSGFRSVLEMISATNLKGNIDWLTIVPCRDRERLKEVVLELELEGIKIECAEEGERLEKLEIRCEVCRGRNIGRL</sequence>
<dbReference type="AlphaFoldDB" id="A0AAD1XPP7"/>
<comment type="caution">
    <text evidence="1">The sequence shown here is derived from an EMBL/GenBank/DDBJ whole genome shotgun (WGS) entry which is preliminary data.</text>
</comment>
<reference evidence="1" key="1">
    <citation type="submission" date="2023-07" db="EMBL/GenBank/DDBJ databases">
        <authorList>
            <consortium name="AG Swart"/>
            <person name="Singh M."/>
            <person name="Singh A."/>
            <person name="Seah K."/>
            <person name="Emmerich C."/>
        </authorList>
    </citation>
    <scope>NUCLEOTIDE SEQUENCE</scope>
    <source>
        <strain evidence="1">DP1</strain>
    </source>
</reference>
<evidence type="ECO:0000313" key="1">
    <source>
        <dbReference type="EMBL" id="CAI2376270.1"/>
    </source>
</evidence>
<name>A0AAD1XPP7_EUPCR</name>
<gene>
    <name evidence="1" type="ORF">ECRASSUSDP1_LOCUS17639</name>
</gene>
<evidence type="ECO:0000313" key="2">
    <source>
        <dbReference type="Proteomes" id="UP001295684"/>
    </source>
</evidence>
<dbReference type="EMBL" id="CAMPGE010017817">
    <property type="protein sequence ID" value="CAI2376270.1"/>
    <property type="molecule type" value="Genomic_DNA"/>
</dbReference>
<accession>A0AAD1XPP7</accession>